<comment type="caution">
    <text evidence="2">The sequence shown here is derived from an EMBL/GenBank/DDBJ whole genome shotgun (WGS) entry which is preliminary data.</text>
</comment>
<evidence type="ECO:0000256" key="1">
    <source>
        <dbReference type="SAM" id="MobiDB-lite"/>
    </source>
</evidence>
<protein>
    <submittedName>
        <fullName evidence="2">Uncharacterized protein</fullName>
    </submittedName>
</protein>
<dbReference type="RefSeq" id="WP_190183676.1">
    <property type="nucleotide sequence ID" value="NZ_BMVP01000003.1"/>
</dbReference>
<gene>
    <name evidence="2" type="ORF">GCM10010347_19750</name>
</gene>
<proteinExistence type="predicted"/>
<keyword evidence="3" id="KW-1185">Reference proteome</keyword>
<sequence length="151" mass="16003">MSEVIESLAHEGGTVLVTALATGLVGAARRLPQLWRRAGAEERMAAELERSARELADSQPENPDVGTRVAVVWETRLRDLLLTDPAARGELEHLLAEMRREHPQVTTTTTQHVTASAPNSTAQGVIGGSIHNHAPAAPPGLGTLPSSDARA</sequence>
<feature type="region of interest" description="Disordered" evidence="1">
    <location>
        <begin position="100"/>
        <end position="151"/>
    </location>
</feature>
<organism evidence="2 3">
    <name type="scientific">Streptomyces cirratus</name>
    <dbReference type="NCBI Taxonomy" id="68187"/>
    <lineage>
        <taxon>Bacteria</taxon>
        <taxon>Bacillati</taxon>
        <taxon>Actinomycetota</taxon>
        <taxon>Actinomycetes</taxon>
        <taxon>Kitasatosporales</taxon>
        <taxon>Streptomycetaceae</taxon>
        <taxon>Streptomyces</taxon>
    </lineage>
</organism>
<evidence type="ECO:0000313" key="2">
    <source>
        <dbReference type="EMBL" id="GHB50291.1"/>
    </source>
</evidence>
<evidence type="ECO:0000313" key="3">
    <source>
        <dbReference type="Proteomes" id="UP000642673"/>
    </source>
</evidence>
<dbReference type="Proteomes" id="UP000642673">
    <property type="component" value="Unassembled WGS sequence"/>
</dbReference>
<feature type="compositionally biased region" description="Low complexity" evidence="1">
    <location>
        <begin position="104"/>
        <end position="118"/>
    </location>
</feature>
<reference evidence="3" key="1">
    <citation type="journal article" date="2019" name="Int. J. Syst. Evol. Microbiol.">
        <title>The Global Catalogue of Microorganisms (GCM) 10K type strain sequencing project: providing services to taxonomists for standard genome sequencing and annotation.</title>
        <authorList>
            <consortium name="The Broad Institute Genomics Platform"/>
            <consortium name="The Broad Institute Genome Sequencing Center for Infectious Disease"/>
            <person name="Wu L."/>
            <person name="Ma J."/>
        </authorList>
    </citation>
    <scope>NUCLEOTIDE SEQUENCE [LARGE SCALE GENOMIC DNA]</scope>
    <source>
        <strain evidence="3">JCM 4738</strain>
    </source>
</reference>
<accession>A0ABQ3ETX1</accession>
<dbReference type="EMBL" id="BMVP01000003">
    <property type="protein sequence ID" value="GHB50291.1"/>
    <property type="molecule type" value="Genomic_DNA"/>
</dbReference>
<name>A0ABQ3ETX1_9ACTN</name>